<dbReference type="OMA" id="ATQCIST"/>
<evidence type="ECO:0000256" key="2">
    <source>
        <dbReference type="ARBA" id="ARBA00007236"/>
    </source>
</evidence>
<dbReference type="Pfam" id="PF06083">
    <property type="entry name" value="IL17"/>
    <property type="match status" value="1"/>
</dbReference>
<accession>A0A914A1T6</accession>
<keyword evidence="3" id="KW-0964">Secreted</keyword>
<keyword evidence="4 5" id="KW-0732">Signal</keyword>
<comment type="subcellular location">
    <subcellularLocation>
        <location evidence="1">Secreted</location>
    </subcellularLocation>
</comment>
<evidence type="ECO:0000313" key="6">
    <source>
        <dbReference type="EnsemblMetazoa" id="XP_038057594.1"/>
    </source>
</evidence>
<dbReference type="OrthoDB" id="6133562at2759"/>
<evidence type="ECO:0000256" key="1">
    <source>
        <dbReference type="ARBA" id="ARBA00004613"/>
    </source>
</evidence>
<organism evidence="6 7">
    <name type="scientific">Patiria miniata</name>
    <name type="common">Bat star</name>
    <name type="synonym">Asterina miniata</name>
    <dbReference type="NCBI Taxonomy" id="46514"/>
    <lineage>
        <taxon>Eukaryota</taxon>
        <taxon>Metazoa</taxon>
        <taxon>Echinodermata</taxon>
        <taxon>Eleutherozoa</taxon>
        <taxon>Asterozoa</taxon>
        <taxon>Asteroidea</taxon>
        <taxon>Valvatacea</taxon>
        <taxon>Valvatida</taxon>
        <taxon>Asterinidae</taxon>
        <taxon>Patiria</taxon>
    </lineage>
</organism>
<feature type="chain" id="PRO_5037938835" evidence="5">
    <location>
        <begin position="33"/>
        <end position="199"/>
    </location>
</feature>
<dbReference type="EnsemblMetazoa" id="XM_038201666.1">
    <property type="protein sequence ID" value="XP_038057594.1"/>
    <property type="gene ID" value="LOC119729142"/>
</dbReference>
<dbReference type="Proteomes" id="UP000887568">
    <property type="component" value="Unplaced"/>
</dbReference>
<evidence type="ECO:0000313" key="7">
    <source>
        <dbReference type="Proteomes" id="UP000887568"/>
    </source>
</evidence>
<dbReference type="AlphaFoldDB" id="A0A914A1T6"/>
<sequence>MSTSFQRLHKAHLSRCCTALMVAILFLSTVKSDPGKTDCLVPDDVQLLAQLLSNGGIVMSPTGNEADEHEQSLVQDPRDIFQAGQVDLNSGVTPGDWHCPIGEEPPRHAPVHELAACPWRFVVDRDPTRYPPTVFHAVSRCGACLGPGGSLIAGTRCEPVTYQTKALRQKGCEQPGGVMTYDVENLEQTVAFQCTFIAK</sequence>
<dbReference type="GeneID" id="119729142"/>
<reference evidence="6" key="1">
    <citation type="submission" date="2022-11" db="UniProtKB">
        <authorList>
            <consortium name="EnsemblMetazoa"/>
        </authorList>
    </citation>
    <scope>IDENTIFICATION</scope>
</reference>
<dbReference type="InterPro" id="IPR010345">
    <property type="entry name" value="IL-17_fam"/>
</dbReference>
<proteinExistence type="inferred from homology"/>
<keyword evidence="7" id="KW-1185">Reference proteome</keyword>
<evidence type="ECO:0000256" key="4">
    <source>
        <dbReference type="ARBA" id="ARBA00022729"/>
    </source>
</evidence>
<dbReference type="RefSeq" id="XP_038057594.1">
    <property type="nucleotide sequence ID" value="XM_038201666.1"/>
</dbReference>
<dbReference type="SUPFAM" id="SSF57501">
    <property type="entry name" value="Cystine-knot cytokines"/>
    <property type="match status" value="1"/>
</dbReference>
<evidence type="ECO:0000256" key="5">
    <source>
        <dbReference type="SAM" id="SignalP"/>
    </source>
</evidence>
<comment type="similarity">
    <text evidence="2">Belongs to the IL-17 family.</text>
</comment>
<dbReference type="GO" id="GO:0005125">
    <property type="term" value="F:cytokine activity"/>
    <property type="evidence" value="ECO:0007669"/>
    <property type="project" value="InterPro"/>
</dbReference>
<name>A0A914A1T6_PATMI</name>
<dbReference type="GO" id="GO:0005576">
    <property type="term" value="C:extracellular region"/>
    <property type="evidence" value="ECO:0007669"/>
    <property type="project" value="UniProtKB-SubCell"/>
</dbReference>
<dbReference type="Gene3D" id="2.10.90.10">
    <property type="entry name" value="Cystine-knot cytokines"/>
    <property type="match status" value="1"/>
</dbReference>
<protein>
    <submittedName>
        <fullName evidence="6">Uncharacterized protein</fullName>
    </submittedName>
</protein>
<feature type="signal peptide" evidence="5">
    <location>
        <begin position="1"/>
        <end position="32"/>
    </location>
</feature>
<evidence type="ECO:0000256" key="3">
    <source>
        <dbReference type="ARBA" id="ARBA00022525"/>
    </source>
</evidence>
<dbReference type="InterPro" id="IPR029034">
    <property type="entry name" value="Cystine-knot_cytokine"/>
</dbReference>